<name>A0A915IJS9_ROMCU</name>
<reference evidence="2" key="1">
    <citation type="submission" date="2022-11" db="UniProtKB">
        <authorList>
            <consortium name="WormBaseParasite"/>
        </authorList>
    </citation>
    <scope>IDENTIFICATION</scope>
</reference>
<dbReference type="Proteomes" id="UP000887565">
    <property type="component" value="Unplaced"/>
</dbReference>
<protein>
    <submittedName>
        <fullName evidence="2">Uncharacterized protein</fullName>
    </submittedName>
</protein>
<sequence length="62" mass="6494">MGVGVKTTVADDDDGSAEPPCMVGAIVAVGLGKLIKTMDFCGNSEPRPLPSYDEIQQKIVKT</sequence>
<evidence type="ECO:0000313" key="1">
    <source>
        <dbReference type="Proteomes" id="UP000887565"/>
    </source>
</evidence>
<dbReference type="WBParaSite" id="nRc.2.0.1.t14119-RA">
    <property type="protein sequence ID" value="nRc.2.0.1.t14119-RA"/>
    <property type="gene ID" value="nRc.2.0.1.g14119"/>
</dbReference>
<proteinExistence type="predicted"/>
<accession>A0A915IJS9</accession>
<keyword evidence="1" id="KW-1185">Reference proteome</keyword>
<evidence type="ECO:0000313" key="2">
    <source>
        <dbReference type="WBParaSite" id="nRc.2.0.1.t14119-RA"/>
    </source>
</evidence>
<dbReference type="AlphaFoldDB" id="A0A915IJS9"/>
<organism evidence="1 2">
    <name type="scientific">Romanomermis culicivorax</name>
    <name type="common">Nematode worm</name>
    <dbReference type="NCBI Taxonomy" id="13658"/>
    <lineage>
        <taxon>Eukaryota</taxon>
        <taxon>Metazoa</taxon>
        <taxon>Ecdysozoa</taxon>
        <taxon>Nematoda</taxon>
        <taxon>Enoplea</taxon>
        <taxon>Dorylaimia</taxon>
        <taxon>Mermithida</taxon>
        <taxon>Mermithoidea</taxon>
        <taxon>Mermithidae</taxon>
        <taxon>Romanomermis</taxon>
    </lineage>
</organism>